<dbReference type="InterPro" id="IPR016047">
    <property type="entry name" value="M23ase_b-sheet_dom"/>
</dbReference>
<keyword evidence="13" id="KW-1185">Reference proteome</keyword>
<comment type="subcellular location">
    <subcellularLocation>
        <location evidence="2">Cell envelope</location>
    </subcellularLocation>
</comment>
<evidence type="ECO:0000256" key="9">
    <source>
        <dbReference type="SAM" id="Phobius"/>
    </source>
</evidence>
<keyword evidence="6" id="KW-0862">Zinc</keyword>
<dbReference type="PANTHER" id="PTHR21666">
    <property type="entry name" value="PEPTIDASE-RELATED"/>
    <property type="match status" value="1"/>
</dbReference>
<proteinExistence type="predicted"/>
<evidence type="ECO:0000256" key="1">
    <source>
        <dbReference type="ARBA" id="ARBA00001947"/>
    </source>
</evidence>
<dbReference type="Pfam" id="PF19425">
    <property type="entry name" value="Csd3_N2"/>
    <property type="match status" value="1"/>
</dbReference>
<keyword evidence="3" id="KW-0645">Protease</keyword>
<dbReference type="GO" id="GO:0046872">
    <property type="term" value="F:metal ion binding"/>
    <property type="evidence" value="ECO:0007669"/>
    <property type="project" value="UniProtKB-KW"/>
</dbReference>
<reference evidence="12 13" key="1">
    <citation type="journal article" date="2011" name="J. Bacteriol.">
        <title>Complete genome sequence and updated annotation of Desulfovibrio alaskensis G20.</title>
        <authorList>
            <person name="Hauser L.J."/>
            <person name="Land M.L."/>
            <person name="Brown S.D."/>
            <person name="Larimer F."/>
            <person name="Keller K.L."/>
            <person name="Rapp-Giles B.J."/>
            <person name="Price M.N."/>
            <person name="Lin M."/>
            <person name="Bruce D.C."/>
            <person name="Detter J.C."/>
            <person name="Tapia R."/>
            <person name="Han C.S."/>
            <person name="Goodwin L.A."/>
            <person name="Cheng J.F."/>
            <person name="Pitluck S."/>
            <person name="Copeland A."/>
            <person name="Lucas S."/>
            <person name="Nolan M."/>
            <person name="Lapidus A.L."/>
            <person name="Palumbo A.V."/>
            <person name="Wall J.D."/>
        </authorList>
    </citation>
    <scope>NUCLEOTIDE SEQUENCE [LARGE SCALE GENOMIC DNA]</scope>
    <source>
        <strain evidence="13">ATCC BAA 1058 / DSM 17464 / G20</strain>
    </source>
</reference>
<evidence type="ECO:0000313" key="12">
    <source>
        <dbReference type="EMBL" id="ABB40576.1"/>
    </source>
</evidence>
<dbReference type="InterPro" id="IPR011055">
    <property type="entry name" value="Dup_hybrid_motif"/>
</dbReference>
<keyword evidence="4" id="KW-0479">Metal-binding</keyword>
<comment type="cofactor">
    <cofactor evidence="1">
        <name>Zn(2+)</name>
        <dbReference type="ChEBI" id="CHEBI:29105"/>
    </cofactor>
</comment>
<feature type="region of interest" description="Disordered" evidence="8">
    <location>
        <begin position="46"/>
        <end position="65"/>
    </location>
</feature>
<dbReference type="InterPro" id="IPR045834">
    <property type="entry name" value="Csd3_N2"/>
</dbReference>
<evidence type="ECO:0000256" key="8">
    <source>
        <dbReference type="SAM" id="MobiDB-lite"/>
    </source>
</evidence>
<dbReference type="Gene3D" id="3.10.450.350">
    <property type="match status" value="1"/>
</dbReference>
<evidence type="ECO:0000256" key="5">
    <source>
        <dbReference type="ARBA" id="ARBA00022801"/>
    </source>
</evidence>
<keyword evidence="9" id="KW-1133">Transmembrane helix</keyword>
<evidence type="ECO:0000259" key="10">
    <source>
        <dbReference type="Pfam" id="PF01551"/>
    </source>
</evidence>
<dbReference type="HOGENOM" id="CLU_026846_4_0_7"/>
<name>Q30US0_OLEA2</name>
<dbReference type="eggNOG" id="COG0739">
    <property type="taxonomic scope" value="Bacteria"/>
</dbReference>
<evidence type="ECO:0000256" key="3">
    <source>
        <dbReference type="ARBA" id="ARBA00022670"/>
    </source>
</evidence>
<dbReference type="AlphaFoldDB" id="Q30US0"/>
<feature type="transmembrane region" description="Helical" evidence="9">
    <location>
        <begin position="20"/>
        <end position="39"/>
    </location>
</feature>
<feature type="domain" description="Csd3-like second N-terminal" evidence="11">
    <location>
        <begin position="165"/>
        <end position="282"/>
    </location>
</feature>
<evidence type="ECO:0000256" key="4">
    <source>
        <dbReference type="ARBA" id="ARBA00022723"/>
    </source>
</evidence>
<evidence type="ECO:0000313" key="13">
    <source>
        <dbReference type="Proteomes" id="UP000002710"/>
    </source>
</evidence>
<dbReference type="InterPro" id="IPR050570">
    <property type="entry name" value="Cell_wall_metabolism_enzyme"/>
</dbReference>
<evidence type="ECO:0000256" key="7">
    <source>
        <dbReference type="ARBA" id="ARBA00023049"/>
    </source>
</evidence>
<dbReference type="GO" id="GO:0004222">
    <property type="term" value="F:metalloendopeptidase activity"/>
    <property type="evidence" value="ECO:0007669"/>
    <property type="project" value="TreeGrafter"/>
</dbReference>
<gene>
    <name evidence="12" type="ordered locus">Dde_3784</name>
</gene>
<evidence type="ECO:0000256" key="6">
    <source>
        <dbReference type="ARBA" id="ARBA00022833"/>
    </source>
</evidence>
<dbReference type="Gene3D" id="2.70.70.10">
    <property type="entry name" value="Glucose Permease (Domain IIA)"/>
    <property type="match status" value="1"/>
</dbReference>
<organism evidence="12 13">
    <name type="scientific">Oleidesulfovibrio alaskensis (strain ATCC BAA-1058 / DSM 17464 / G20)</name>
    <name type="common">Desulfovibrio alaskensis</name>
    <dbReference type="NCBI Taxonomy" id="207559"/>
    <lineage>
        <taxon>Bacteria</taxon>
        <taxon>Pseudomonadati</taxon>
        <taxon>Thermodesulfobacteriota</taxon>
        <taxon>Desulfovibrionia</taxon>
        <taxon>Desulfovibrionales</taxon>
        <taxon>Desulfovibrionaceae</taxon>
        <taxon>Oleidesulfovibrio</taxon>
    </lineage>
</organism>
<evidence type="ECO:0000256" key="2">
    <source>
        <dbReference type="ARBA" id="ARBA00004196"/>
    </source>
</evidence>
<protein>
    <submittedName>
        <fullName evidence="12">Peptidase M23</fullName>
    </submittedName>
</protein>
<dbReference type="STRING" id="207559.Dde_3784"/>
<dbReference type="SUPFAM" id="SSF51261">
    <property type="entry name" value="Duplicated hybrid motif"/>
    <property type="match status" value="1"/>
</dbReference>
<dbReference type="Pfam" id="PF01551">
    <property type="entry name" value="Peptidase_M23"/>
    <property type="match status" value="1"/>
</dbReference>
<evidence type="ECO:0000259" key="11">
    <source>
        <dbReference type="Pfam" id="PF19425"/>
    </source>
</evidence>
<feature type="domain" description="M23ase beta-sheet core" evidence="10">
    <location>
        <begin position="296"/>
        <end position="392"/>
    </location>
</feature>
<accession>Q30US0</accession>
<dbReference type="Proteomes" id="UP000002710">
    <property type="component" value="Chromosome"/>
</dbReference>
<dbReference type="PANTHER" id="PTHR21666:SF288">
    <property type="entry name" value="CELL DIVISION PROTEIN YTFB"/>
    <property type="match status" value="1"/>
</dbReference>
<dbReference type="GO" id="GO:0006508">
    <property type="term" value="P:proteolysis"/>
    <property type="evidence" value="ECO:0007669"/>
    <property type="project" value="UniProtKB-KW"/>
</dbReference>
<keyword evidence="9" id="KW-0812">Transmembrane</keyword>
<dbReference type="KEGG" id="dde:Dde_3784"/>
<sequence length="439" mass="48652">MRPVKKRNTLRTADTRKKRLAAGMAVVILCLVIVTGLFLRDEDTTPEAVTGGAQQSMTEDVATPEMPPVPVPETITGTIQPGDTVSGILENWLSPAEVYSLARQCDDVFSLSRIKAGQPWSVTCLQDELQSFRYEIDDTSILTVARDGDIFHAAVEPIPYDIQLDRVEGKIESNLFTAVENAGEGAALAYRLADIFMWEVDFIRDIREGDSFTVVVEKRYREGEFKGYGRILAARFVNQDTPYEGFLLEDGGRGEYYTADGKSLRKAFLKAPLDFRRISSGYSNARLHPVLNIVRPHHGIDYAAPTGTPIKAIGSGTVVAVARTKAAGKYVKIRHMNGYESAYLHMSRYARGIRSGQKVAQGQVIGYVGATGYATGPHLDFRMKRYGKYLNPSRVTNPRSQPVSRERMDEFMTVLVSYKGYLDGTLALQTYGVDNTSSM</sequence>
<dbReference type="EMBL" id="CP000112">
    <property type="protein sequence ID" value="ABB40576.1"/>
    <property type="molecule type" value="Genomic_DNA"/>
</dbReference>
<dbReference type="CDD" id="cd12797">
    <property type="entry name" value="M23_peptidase"/>
    <property type="match status" value="1"/>
</dbReference>
<keyword evidence="5" id="KW-0378">Hydrolase</keyword>
<keyword evidence="7" id="KW-0482">Metalloprotease</keyword>
<keyword evidence="9" id="KW-0472">Membrane</keyword>
<dbReference type="GO" id="GO:0030313">
    <property type="term" value="C:cell envelope"/>
    <property type="evidence" value="ECO:0007669"/>
    <property type="project" value="UniProtKB-SubCell"/>
</dbReference>